<reference evidence="1 2" key="1">
    <citation type="journal article" date="2015" name="Plant Cell">
        <title>Oil accumulation by the oleaginous diatom Fistulifera solaris as revealed by the genome and transcriptome.</title>
        <authorList>
            <person name="Tanaka T."/>
            <person name="Maeda Y."/>
            <person name="Veluchamy A."/>
            <person name="Tanaka M."/>
            <person name="Abida H."/>
            <person name="Marechal E."/>
            <person name="Bowler C."/>
            <person name="Muto M."/>
            <person name="Sunaga Y."/>
            <person name="Tanaka M."/>
            <person name="Yoshino T."/>
            <person name="Taniguchi T."/>
            <person name="Fukuda Y."/>
            <person name="Nemoto M."/>
            <person name="Matsumoto M."/>
            <person name="Wong P.S."/>
            <person name="Aburatani S."/>
            <person name="Fujibuchi W."/>
        </authorList>
    </citation>
    <scope>NUCLEOTIDE SEQUENCE [LARGE SCALE GENOMIC DNA]</scope>
    <source>
        <strain evidence="1 2">JPCC DA0580</strain>
    </source>
</reference>
<comment type="caution">
    <text evidence="1">The sequence shown here is derived from an EMBL/GenBank/DDBJ whole genome shotgun (WGS) entry which is preliminary data.</text>
</comment>
<protein>
    <submittedName>
        <fullName evidence="1">Uncharacterized protein</fullName>
    </submittedName>
</protein>
<dbReference type="Proteomes" id="UP000198406">
    <property type="component" value="Unassembled WGS sequence"/>
</dbReference>
<dbReference type="InParanoid" id="A0A1Z5KJG6"/>
<gene>
    <name evidence="1" type="ORF">FisN_42Hh008</name>
</gene>
<dbReference type="EMBL" id="BDSP01000237">
    <property type="protein sequence ID" value="GAX26098.1"/>
    <property type="molecule type" value="Genomic_DNA"/>
</dbReference>
<evidence type="ECO:0000313" key="2">
    <source>
        <dbReference type="Proteomes" id="UP000198406"/>
    </source>
</evidence>
<accession>A0A1Z5KJG6</accession>
<organism evidence="1 2">
    <name type="scientific">Fistulifera solaris</name>
    <name type="common">Oleaginous diatom</name>
    <dbReference type="NCBI Taxonomy" id="1519565"/>
    <lineage>
        <taxon>Eukaryota</taxon>
        <taxon>Sar</taxon>
        <taxon>Stramenopiles</taxon>
        <taxon>Ochrophyta</taxon>
        <taxon>Bacillariophyta</taxon>
        <taxon>Bacillariophyceae</taxon>
        <taxon>Bacillariophycidae</taxon>
        <taxon>Naviculales</taxon>
        <taxon>Naviculaceae</taxon>
        <taxon>Fistulifera</taxon>
    </lineage>
</organism>
<evidence type="ECO:0000313" key="1">
    <source>
        <dbReference type="EMBL" id="GAX26098.1"/>
    </source>
</evidence>
<name>A0A1Z5KJG6_FISSO</name>
<sequence>MLVDPHALDRAGHFRRIPYPPSIAYSDRATEDIHPKDSRDEVPHDKHRRMQFEDQGMYMEPGQGPSEQYHYFSNHHLQHEGSHVSYYYHHGMSVHPYWQQGDQGSIVAPPQYPSNAHHGLGEGHEHCQDYRHLMKAANTGTSVPRTVPLFMSCDHESLSEYQCLIRKQIELFCATNSDIELTVQGRNRHIEAGQVGVRCRHCAHLPVKKRARGAVYYPSKLSCIYQAAQNMATVHLSKHCTLVPSYIRAELLKKDRKSSAGSGKEYWAVGARTQGVVEFDGRLWFEHNVLAAYNQHGFGHFGQH</sequence>
<dbReference type="AlphaFoldDB" id="A0A1Z5KJG6"/>
<proteinExistence type="predicted"/>
<keyword evidence="2" id="KW-1185">Reference proteome</keyword>